<dbReference type="InterPro" id="IPR003595">
    <property type="entry name" value="Tyr_Pase_cat"/>
</dbReference>
<dbReference type="PROSITE" id="PS00383">
    <property type="entry name" value="TYR_PHOSPHATASE_1"/>
    <property type="match status" value="1"/>
</dbReference>
<evidence type="ECO:0000313" key="10">
    <source>
        <dbReference type="Proteomes" id="UP000314986"/>
    </source>
</evidence>
<dbReference type="OMA" id="CNERDPV"/>
<dbReference type="InParanoid" id="A0A4W3IET9"/>
<dbReference type="GeneTree" id="ENSGT00940000164549"/>
<feature type="domain" description="Tyrosine specific protein phosphatases" evidence="8">
    <location>
        <begin position="139"/>
        <end position="206"/>
    </location>
</feature>
<sequence>MRRPTAKYTKVGERLRHVIPSHMQCSMACGGRACKYENPSRWSEEEQAVKGLYSSWITDNILGMARPSSEIIEKYNIIEQFKRHGVKTVINLQRPGEHASCGNPLEQESGFTYLPEVFMEAGNYFYNFGWKDYGVASLTTILDMVKVVAFALQEGRVAIHCHAGLGRTGVLVACYLVFATRMSADQAILFVRAKRPNAIQTRGQLLCVREFAQFLTPLRNVFACSDPRAHPVTIGQYLIRQRHLLHGYEARQLKYVPKIVHLVCKLLLDFAENKQVIEEEIVDIPDLSAEIEKTVSQLAIIQLDQELDGRRFDMDDQSAAQFVADDSVLVSEQEFHPLWKHRNEDSLRSLSHVKKRLCYSESDLHKAELFLDQSETPPTAVPRGPFPNNLSQHSLPQLNLRHLGAVSVNRAAMRVPELCLIKHSPSVISKSSFWEQQRSSCKNEEGAGSPLFLRRKLPKDVQRKLSLKSSTTAAALKSLIRETPKMISVPSPGAREIGKEELDATTACSSRTEDNVQHNLFSFSLYRGPGDRAPGKTHSKMFHIGEEEATSNWLLEDIPCIMIHSELSVERRRSVAAKALAFCTDFDREVKDKVEMWQRELNSREGTWERICSEKNPYVLSSLMWSWLEQLKEPVISKDDVDALARKYMDPCNAFYSLEKSQHQTLTCILDCVANLHELLFDVENAILTRAIRAFTKVSFDAIEGPIVYNTLKTILKPILEAKQVKLTNSEEQSNCLEHLTLQTD</sequence>
<evidence type="ECO:0000256" key="3">
    <source>
        <dbReference type="ARBA" id="ARBA00022912"/>
    </source>
</evidence>
<dbReference type="FunFam" id="3.90.190.10:FF:000027">
    <property type="entry name" value="Protein tyrosine phosphatase domain containing 1"/>
    <property type="match status" value="1"/>
</dbReference>
<dbReference type="InterPro" id="IPR016130">
    <property type="entry name" value="Tyr_Pase_AS"/>
</dbReference>
<dbReference type="GO" id="GO:0004725">
    <property type="term" value="F:protein tyrosine phosphatase activity"/>
    <property type="evidence" value="ECO:0007669"/>
    <property type="project" value="InterPro"/>
</dbReference>
<name>A0A4W3IET9_CALMI</name>
<dbReference type="SUPFAM" id="SSF52799">
    <property type="entry name" value="(Phosphotyrosine protein) phosphatases II"/>
    <property type="match status" value="1"/>
</dbReference>
<accession>A0A4W3IET9</accession>
<keyword evidence="2" id="KW-0378">Hydrolase</keyword>
<dbReference type="InterPro" id="IPR029021">
    <property type="entry name" value="Prot-tyrosine_phosphatase-like"/>
</dbReference>
<evidence type="ECO:0000256" key="5">
    <source>
        <dbReference type="ARBA" id="ARBA00060867"/>
    </source>
</evidence>
<dbReference type="SMART" id="SM00195">
    <property type="entry name" value="DSPc"/>
    <property type="match status" value="1"/>
</dbReference>
<dbReference type="AlphaFoldDB" id="A0A4W3IET9"/>
<dbReference type="InterPro" id="IPR000340">
    <property type="entry name" value="Dual-sp_phosphatase_cat-dom"/>
</dbReference>
<feature type="domain" description="Tyrosine-protein phosphatase" evidence="7">
    <location>
        <begin position="53"/>
        <end position="224"/>
    </location>
</feature>
<comment type="similarity">
    <text evidence="5">Belongs to the protein-tyrosine phosphatase family. Non-receptor class PTPDC1 subfamily.</text>
</comment>
<reference evidence="10" key="1">
    <citation type="journal article" date="2006" name="Science">
        <title>Ancient noncoding elements conserved in the human genome.</title>
        <authorList>
            <person name="Venkatesh B."/>
            <person name="Kirkness E.F."/>
            <person name="Loh Y.H."/>
            <person name="Halpern A.L."/>
            <person name="Lee A.P."/>
            <person name="Johnson J."/>
            <person name="Dandona N."/>
            <person name="Viswanathan L.D."/>
            <person name="Tay A."/>
            <person name="Venter J.C."/>
            <person name="Strausberg R.L."/>
            <person name="Brenner S."/>
        </authorList>
    </citation>
    <scope>NUCLEOTIDE SEQUENCE [LARGE SCALE GENOMIC DNA]</scope>
</reference>
<evidence type="ECO:0000256" key="4">
    <source>
        <dbReference type="ARBA" id="ARBA00056295"/>
    </source>
</evidence>
<keyword evidence="3" id="KW-0904">Protein phosphatase</keyword>
<dbReference type="InterPro" id="IPR020422">
    <property type="entry name" value="TYR_PHOSPHATASE_DUAL_dom"/>
</dbReference>
<comment type="function">
    <text evidence="4">May play roles in cilia formation and/or maintenance.</text>
</comment>
<dbReference type="CDD" id="cd14506">
    <property type="entry name" value="PTP_PTPDC1"/>
    <property type="match status" value="1"/>
</dbReference>
<protein>
    <recommendedName>
        <fullName evidence="6">Protein tyrosine phosphatase domain-containing protein 1</fullName>
    </recommendedName>
</protein>
<reference evidence="10" key="2">
    <citation type="journal article" date="2007" name="PLoS Biol.">
        <title>Survey sequencing and comparative analysis of the elephant shark (Callorhinchus milii) genome.</title>
        <authorList>
            <person name="Venkatesh B."/>
            <person name="Kirkness E.F."/>
            <person name="Loh Y.H."/>
            <person name="Halpern A.L."/>
            <person name="Lee A.P."/>
            <person name="Johnson J."/>
            <person name="Dandona N."/>
            <person name="Viswanathan L.D."/>
            <person name="Tay A."/>
            <person name="Venter J.C."/>
            <person name="Strausberg R.L."/>
            <person name="Brenner S."/>
        </authorList>
    </citation>
    <scope>NUCLEOTIDE SEQUENCE [LARGE SCALE GENOMIC DNA]</scope>
</reference>
<dbReference type="InterPro" id="IPR050561">
    <property type="entry name" value="PTP"/>
</dbReference>
<keyword evidence="10" id="KW-1185">Reference proteome</keyword>
<dbReference type="InterPro" id="IPR000387">
    <property type="entry name" value="Tyr_Pase_dom"/>
</dbReference>
<dbReference type="InterPro" id="IPR049573">
    <property type="entry name" value="PTPDC1_PTP"/>
</dbReference>
<dbReference type="PROSITE" id="PS50056">
    <property type="entry name" value="TYR_PHOSPHATASE_2"/>
    <property type="match status" value="1"/>
</dbReference>
<evidence type="ECO:0000313" key="9">
    <source>
        <dbReference type="Ensembl" id="ENSCMIP00000026001.1"/>
    </source>
</evidence>
<dbReference type="SMART" id="SM00404">
    <property type="entry name" value="PTPc_motif"/>
    <property type="match status" value="1"/>
</dbReference>
<dbReference type="Gene3D" id="3.90.190.10">
    <property type="entry name" value="Protein tyrosine phosphatase superfamily"/>
    <property type="match status" value="1"/>
</dbReference>
<dbReference type="Pfam" id="PF00782">
    <property type="entry name" value="DSPc"/>
    <property type="match status" value="1"/>
</dbReference>
<organism evidence="9 10">
    <name type="scientific">Callorhinchus milii</name>
    <name type="common">Ghost shark</name>
    <dbReference type="NCBI Taxonomy" id="7868"/>
    <lineage>
        <taxon>Eukaryota</taxon>
        <taxon>Metazoa</taxon>
        <taxon>Chordata</taxon>
        <taxon>Craniata</taxon>
        <taxon>Vertebrata</taxon>
        <taxon>Chondrichthyes</taxon>
        <taxon>Holocephali</taxon>
        <taxon>Chimaeriformes</taxon>
        <taxon>Callorhinchidae</taxon>
        <taxon>Callorhinchus</taxon>
    </lineage>
</organism>
<dbReference type="Ensembl" id="ENSCMIT00000026428.1">
    <property type="protein sequence ID" value="ENSCMIP00000026001.1"/>
    <property type="gene ID" value="ENSCMIG00000011412.1"/>
</dbReference>
<dbReference type="Proteomes" id="UP000314986">
    <property type="component" value="Unassembled WGS sequence"/>
</dbReference>
<evidence type="ECO:0000256" key="6">
    <source>
        <dbReference type="ARBA" id="ARBA00072096"/>
    </source>
</evidence>
<proteinExistence type="inferred from homology"/>
<evidence type="ECO:0000259" key="7">
    <source>
        <dbReference type="PROSITE" id="PS50054"/>
    </source>
</evidence>
<reference evidence="9" key="5">
    <citation type="submission" date="2025-09" db="UniProtKB">
        <authorList>
            <consortium name="Ensembl"/>
        </authorList>
    </citation>
    <scope>IDENTIFICATION</scope>
</reference>
<keyword evidence="1" id="KW-0970">Cilium biogenesis/degradation</keyword>
<evidence type="ECO:0000259" key="8">
    <source>
        <dbReference type="PROSITE" id="PS50056"/>
    </source>
</evidence>
<dbReference type="STRING" id="7868.ENSCMIP00000026001"/>
<evidence type="ECO:0000256" key="1">
    <source>
        <dbReference type="ARBA" id="ARBA00022794"/>
    </source>
</evidence>
<dbReference type="PANTHER" id="PTHR23339">
    <property type="entry name" value="TYROSINE SPECIFIC PROTEIN PHOSPHATASE AND DUAL SPECIFICITY PROTEIN PHOSPHATASE"/>
    <property type="match status" value="1"/>
</dbReference>
<reference evidence="9" key="4">
    <citation type="submission" date="2025-08" db="UniProtKB">
        <authorList>
            <consortium name="Ensembl"/>
        </authorList>
    </citation>
    <scope>IDENTIFICATION</scope>
</reference>
<dbReference type="GO" id="GO:0060271">
    <property type="term" value="P:cilium assembly"/>
    <property type="evidence" value="ECO:0007669"/>
    <property type="project" value="InterPro"/>
</dbReference>
<evidence type="ECO:0000256" key="2">
    <source>
        <dbReference type="ARBA" id="ARBA00022801"/>
    </source>
</evidence>
<dbReference type="PROSITE" id="PS50054">
    <property type="entry name" value="TYR_PHOSPHATASE_DUAL"/>
    <property type="match status" value="1"/>
</dbReference>
<reference evidence="10" key="3">
    <citation type="journal article" date="2014" name="Nature">
        <title>Elephant shark genome provides unique insights into gnathostome evolution.</title>
        <authorList>
            <consortium name="International Elephant Shark Genome Sequencing Consortium"/>
            <person name="Venkatesh B."/>
            <person name="Lee A.P."/>
            <person name="Ravi V."/>
            <person name="Maurya A.K."/>
            <person name="Lian M.M."/>
            <person name="Swann J.B."/>
            <person name="Ohta Y."/>
            <person name="Flajnik M.F."/>
            <person name="Sutoh Y."/>
            <person name="Kasahara M."/>
            <person name="Hoon S."/>
            <person name="Gangu V."/>
            <person name="Roy S.W."/>
            <person name="Irimia M."/>
            <person name="Korzh V."/>
            <person name="Kondrychyn I."/>
            <person name="Lim Z.W."/>
            <person name="Tay B.H."/>
            <person name="Tohari S."/>
            <person name="Kong K.W."/>
            <person name="Ho S."/>
            <person name="Lorente-Galdos B."/>
            <person name="Quilez J."/>
            <person name="Marques-Bonet T."/>
            <person name="Raney B.J."/>
            <person name="Ingham P.W."/>
            <person name="Tay A."/>
            <person name="Hillier L.W."/>
            <person name="Minx P."/>
            <person name="Boehm T."/>
            <person name="Wilson R.K."/>
            <person name="Brenner S."/>
            <person name="Warren W.C."/>
        </authorList>
    </citation>
    <scope>NUCLEOTIDE SEQUENCE [LARGE SCALE GENOMIC DNA]</scope>
</reference>